<keyword evidence="1" id="KW-0472">Membrane</keyword>
<gene>
    <name evidence="2" type="ORF">S01H1_09178</name>
</gene>
<feature type="transmembrane region" description="Helical" evidence="1">
    <location>
        <begin position="6"/>
        <end position="23"/>
    </location>
</feature>
<protein>
    <submittedName>
        <fullName evidence="2">Uncharacterized protein</fullName>
    </submittedName>
</protein>
<comment type="caution">
    <text evidence="2">The sequence shown here is derived from an EMBL/GenBank/DDBJ whole genome shotgun (WGS) entry which is preliminary data.</text>
</comment>
<evidence type="ECO:0000313" key="2">
    <source>
        <dbReference type="EMBL" id="GAF82111.1"/>
    </source>
</evidence>
<organism evidence="2">
    <name type="scientific">marine sediment metagenome</name>
    <dbReference type="NCBI Taxonomy" id="412755"/>
    <lineage>
        <taxon>unclassified sequences</taxon>
        <taxon>metagenomes</taxon>
        <taxon>ecological metagenomes</taxon>
    </lineage>
</organism>
<evidence type="ECO:0000256" key="1">
    <source>
        <dbReference type="SAM" id="Phobius"/>
    </source>
</evidence>
<keyword evidence="1" id="KW-1133">Transmembrane helix</keyword>
<accession>X0T438</accession>
<feature type="transmembrane region" description="Helical" evidence="1">
    <location>
        <begin position="35"/>
        <end position="54"/>
    </location>
</feature>
<dbReference type="AlphaFoldDB" id="X0T438"/>
<proteinExistence type="predicted"/>
<sequence>LSRLKIAITSLIIALSMPWFKILKDYRDKGKDFKLNWEIFPNYGILSILIMVTYGSI</sequence>
<name>X0T438_9ZZZZ</name>
<keyword evidence="1" id="KW-0812">Transmembrane</keyword>
<reference evidence="2" key="1">
    <citation type="journal article" date="2014" name="Front. Microbiol.">
        <title>High frequency of phylogenetically diverse reductive dehalogenase-homologous genes in deep subseafloor sedimentary metagenomes.</title>
        <authorList>
            <person name="Kawai M."/>
            <person name="Futagami T."/>
            <person name="Toyoda A."/>
            <person name="Takaki Y."/>
            <person name="Nishi S."/>
            <person name="Hori S."/>
            <person name="Arai W."/>
            <person name="Tsubouchi T."/>
            <person name="Morono Y."/>
            <person name="Uchiyama I."/>
            <person name="Ito T."/>
            <person name="Fujiyama A."/>
            <person name="Inagaki F."/>
            <person name="Takami H."/>
        </authorList>
    </citation>
    <scope>NUCLEOTIDE SEQUENCE</scope>
    <source>
        <strain evidence="2">Expedition CK06-06</strain>
    </source>
</reference>
<dbReference type="EMBL" id="BARS01004690">
    <property type="protein sequence ID" value="GAF82111.1"/>
    <property type="molecule type" value="Genomic_DNA"/>
</dbReference>
<feature type="non-terminal residue" evidence="2">
    <location>
        <position position="1"/>
    </location>
</feature>